<evidence type="ECO:0000313" key="2">
    <source>
        <dbReference type="EMBL" id="KMM67359.1"/>
    </source>
</evidence>
<sequence length="140" mass="15082">MDLRGDVAVSSAEPSRTIPVTGPIYIATYCLGAGRCTTLHFAAPTASSSSSRHASSGCSDAESPSSQFDGKSSDEQQPETKTLCIPFRGKGPRIPRAPFGVSLGNKPSGAYLPNLIDQHCRRRILPNHWSTDSRRESRCF</sequence>
<proteinExistence type="predicted"/>
<protein>
    <submittedName>
        <fullName evidence="2">Uncharacterized protein</fullName>
    </submittedName>
</protein>
<name>A0A0J6FEM3_COCPO</name>
<reference evidence="2 3" key="1">
    <citation type="submission" date="2007-06" db="EMBL/GenBank/DDBJ databases">
        <title>The Genome Sequence of Coccidioides posadasii RMSCC_3488.</title>
        <authorList>
            <consortium name="Coccidioides Genome Resources Consortium"/>
            <consortium name="The Broad Institute Genome Sequencing Platform"/>
            <person name="Henn M.R."/>
            <person name="Sykes S."/>
            <person name="Young S."/>
            <person name="Jaffe D."/>
            <person name="Berlin A."/>
            <person name="Alvarez P."/>
            <person name="Butler J."/>
            <person name="Gnerre S."/>
            <person name="Grabherr M."/>
            <person name="Mauceli E."/>
            <person name="Brockman W."/>
            <person name="Kodira C."/>
            <person name="Alvarado L."/>
            <person name="Zeng Q."/>
            <person name="Crawford M."/>
            <person name="Antoine C."/>
            <person name="Devon K."/>
            <person name="Galgiani J."/>
            <person name="Orsborn K."/>
            <person name="Lewis M.L."/>
            <person name="Nusbaum C."/>
            <person name="Galagan J."/>
            <person name="Birren B."/>
        </authorList>
    </citation>
    <scope>NUCLEOTIDE SEQUENCE [LARGE SCALE GENOMIC DNA]</scope>
    <source>
        <strain evidence="2 3">RMSCC 3488</strain>
    </source>
</reference>
<evidence type="ECO:0000256" key="1">
    <source>
        <dbReference type="SAM" id="MobiDB-lite"/>
    </source>
</evidence>
<feature type="region of interest" description="Disordered" evidence="1">
    <location>
        <begin position="47"/>
        <end position="91"/>
    </location>
</feature>
<dbReference type="EMBL" id="DS268110">
    <property type="protein sequence ID" value="KMM67359.1"/>
    <property type="molecule type" value="Genomic_DNA"/>
</dbReference>
<accession>A0A0J6FEM3</accession>
<feature type="compositionally biased region" description="Low complexity" evidence="1">
    <location>
        <begin position="47"/>
        <end position="61"/>
    </location>
</feature>
<dbReference type="VEuPathDB" id="FungiDB:CPAG_03693"/>
<reference evidence="3" key="3">
    <citation type="journal article" date="2010" name="Genome Res.">
        <title>Population genomic sequencing of Coccidioides fungi reveals recent hybridization and transposon control.</title>
        <authorList>
            <person name="Neafsey D.E."/>
            <person name="Barker B.M."/>
            <person name="Sharpton T.J."/>
            <person name="Stajich J.E."/>
            <person name="Park D.J."/>
            <person name="Whiston E."/>
            <person name="Hung C.-Y."/>
            <person name="McMahan C."/>
            <person name="White J."/>
            <person name="Sykes S."/>
            <person name="Heiman D."/>
            <person name="Young S."/>
            <person name="Zeng Q."/>
            <person name="Abouelleil A."/>
            <person name="Aftuck L."/>
            <person name="Bessette D."/>
            <person name="Brown A."/>
            <person name="FitzGerald M."/>
            <person name="Lui A."/>
            <person name="Macdonald J.P."/>
            <person name="Priest M."/>
            <person name="Orbach M.J."/>
            <person name="Galgiani J.N."/>
            <person name="Kirkland T.N."/>
            <person name="Cole G.T."/>
            <person name="Birren B.W."/>
            <person name="Henn M.R."/>
            <person name="Taylor J.W."/>
            <person name="Rounsley S.D."/>
        </authorList>
    </citation>
    <scope>NUCLEOTIDE SEQUENCE [LARGE SCALE GENOMIC DNA]</scope>
    <source>
        <strain evidence="3">RMSCC 3488</strain>
    </source>
</reference>
<evidence type="ECO:0000313" key="3">
    <source>
        <dbReference type="Proteomes" id="UP000054567"/>
    </source>
</evidence>
<dbReference type="AlphaFoldDB" id="A0A0J6FEM3"/>
<dbReference type="Proteomes" id="UP000054567">
    <property type="component" value="Unassembled WGS sequence"/>
</dbReference>
<gene>
    <name evidence="2" type="ORF">CPAG_03693</name>
</gene>
<organism evidence="2 3">
    <name type="scientific">Coccidioides posadasii RMSCC 3488</name>
    <dbReference type="NCBI Taxonomy" id="454284"/>
    <lineage>
        <taxon>Eukaryota</taxon>
        <taxon>Fungi</taxon>
        <taxon>Dikarya</taxon>
        <taxon>Ascomycota</taxon>
        <taxon>Pezizomycotina</taxon>
        <taxon>Eurotiomycetes</taxon>
        <taxon>Eurotiomycetidae</taxon>
        <taxon>Onygenales</taxon>
        <taxon>Onygenaceae</taxon>
        <taxon>Coccidioides</taxon>
    </lineage>
</organism>
<reference evidence="3" key="2">
    <citation type="journal article" date="2009" name="Genome Res.">
        <title>Comparative genomic analyses of the human fungal pathogens Coccidioides and their relatives.</title>
        <authorList>
            <person name="Sharpton T.J."/>
            <person name="Stajich J.E."/>
            <person name="Rounsley S.D."/>
            <person name="Gardner M.J."/>
            <person name="Wortman J.R."/>
            <person name="Jordar V.S."/>
            <person name="Maiti R."/>
            <person name="Kodira C.D."/>
            <person name="Neafsey D.E."/>
            <person name="Zeng Q."/>
            <person name="Hung C.-Y."/>
            <person name="McMahan C."/>
            <person name="Muszewska A."/>
            <person name="Grynberg M."/>
            <person name="Mandel M.A."/>
            <person name="Kellner E.M."/>
            <person name="Barker B.M."/>
            <person name="Galgiani J.N."/>
            <person name="Orbach M.J."/>
            <person name="Kirkland T.N."/>
            <person name="Cole G.T."/>
            <person name="Henn M.R."/>
            <person name="Birren B.W."/>
            <person name="Taylor J.W."/>
        </authorList>
    </citation>
    <scope>NUCLEOTIDE SEQUENCE [LARGE SCALE GENOMIC DNA]</scope>
    <source>
        <strain evidence="3">RMSCC 3488</strain>
    </source>
</reference>